<dbReference type="AlphaFoldDB" id="A0A7K2ILJ6"/>
<feature type="transmembrane region" description="Helical" evidence="7">
    <location>
        <begin position="391"/>
        <end position="410"/>
    </location>
</feature>
<dbReference type="Proteomes" id="UP000467124">
    <property type="component" value="Unassembled WGS sequence"/>
</dbReference>
<dbReference type="RefSeq" id="WP_161110026.1">
    <property type="nucleotide sequence ID" value="NZ_JBEYHW010000031.1"/>
</dbReference>
<keyword evidence="5 7" id="KW-0472">Membrane</keyword>
<proteinExistence type="predicted"/>
<evidence type="ECO:0000313" key="9">
    <source>
        <dbReference type="Proteomes" id="UP000467124"/>
    </source>
</evidence>
<feature type="transmembrane region" description="Helical" evidence="7">
    <location>
        <begin position="173"/>
        <end position="195"/>
    </location>
</feature>
<feature type="transmembrane region" description="Helical" evidence="7">
    <location>
        <begin position="297"/>
        <end position="314"/>
    </location>
</feature>
<comment type="caution">
    <text evidence="8">The sequence shown here is derived from an EMBL/GenBank/DDBJ whole genome shotgun (WGS) entry which is preliminary data.</text>
</comment>
<evidence type="ECO:0000256" key="5">
    <source>
        <dbReference type="ARBA" id="ARBA00023136"/>
    </source>
</evidence>
<dbReference type="GO" id="GO:0022857">
    <property type="term" value="F:transmembrane transporter activity"/>
    <property type="evidence" value="ECO:0007669"/>
    <property type="project" value="InterPro"/>
</dbReference>
<evidence type="ECO:0000256" key="2">
    <source>
        <dbReference type="ARBA" id="ARBA00022475"/>
    </source>
</evidence>
<evidence type="ECO:0000256" key="7">
    <source>
        <dbReference type="SAM" id="Phobius"/>
    </source>
</evidence>
<feature type="transmembrane region" description="Helical" evidence="7">
    <location>
        <begin position="357"/>
        <end position="379"/>
    </location>
</feature>
<reference evidence="8 9" key="1">
    <citation type="journal article" date="2019" name="Nat. Commun.">
        <title>The antimicrobial potential of Streptomyces from insect microbiomes.</title>
        <authorList>
            <person name="Chevrette M.G."/>
            <person name="Carlson C.M."/>
            <person name="Ortega H.E."/>
            <person name="Thomas C."/>
            <person name="Ananiev G.E."/>
            <person name="Barns K.J."/>
            <person name="Book A.J."/>
            <person name="Cagnazzo J."/>
            <person name="Carlos C."/>
            <person name="Flanigan W."/>
            <person name="Grubbs K.J."/>
            <person name="Horn H.A."/>
            <person name="Hoffmann F.M."/>
            <person name="Klassen J.L."/>
            <person name="Knack J.J."/>
            <person name="Lewin G.R."/>
            <person name="McDonald B.R."/>
            <person name="Muller L."/>
            <person name="Melo W.G.P."/>
            <person name="Pinto-Tomas A.A."/>
            <person name="Schmitz A."/>
            <person name="Wendt-Pienkowski E."/>
            <person name="Wildman S."/>
            <person name="Zhao M."/>
            <person name="Zhang F."/>
            <person name="Bugni T.S."/>
            <person name="Andes D.R."/>
            <person name="Pupo M.T."/>
            <person name="Currie C.R."/>
        </authorList>
    </citation>
    <scope>NUCLEOTIDE SEQUENCE [LARGE SCALE GENOMIC DNA]</scope>
    <source>
        <strain evidence="8 9">SID5840</strain>
    </source>
</reference>
<evidence type="ECO:0000256" key="6">
    <source>
        <dbReference type="SAM" id="MobiDB-lite"/>
    </source>
</evidence>
<dbReference type="Pfam" id="PF07690">
    <property type="entry name" value="MFS_1"/>
    <property type="match status" value="1"/>
</dbReference>
<sequence>MSKTDHHIGESIPTHVDDRWRRHFALLWSGSALAGLGGMTFGLAIPLLALFHTGSPALAGWIAAAGMVPRTLLHIPVGLVVDRRDPRGVMIAGLGGRILCVLLFVGPVLLLDAPVVLLAVASALHGVCSTLYTTAGSAAVPHLVPRDELAGAAAKNQARGDATQMVGRPLGGALYGVAHGLPALFEALSCLLALWASARLPRIRRDRTERPREGLFRELGEGFLLVRGDRFLLLSLVVCTVTNALFQVVWLVIMLMATEKGLPGFLLGLILAATGAGGLLGACLAPYMVRTLDPARMVRLCSWAWLALALLLLASERAGGGWPTVALPVVWGGIGFVGAHMNVTVTTYHTRNVHPDLLGRLTGTVRFLTGGALPLGLLLGGHALEALGTRTTVVLITVIIALIALCLTVLRLRTTGPGNRPSREAPRPAIEAPSPGPGGPARLPRSGSSAPGRVPEPGPPPS</sequence>
<dbReference type="CDD" id="cd06173">
    <property type="entry name" value="MFS_MefA_like"/>
    <property type="match status" value="1"/>
</dbReference>
<dbReference type="Gene3D" id="1.20.1250.20">
    <property type="entry name" value="MFS general substrate transporter like domains"/>
    <property type="match status" value="1"/>
</dbReference>
<keyword evidence="2" id="KW-1003">Cell membrane</keyword>
<accession>A0A7K2ILJ6</accession>
<keyword evidence="3 7" id="KW-0812">Transmembrane</keyword>
<evidence type="ECO:0000313" key="8">
    <source>
        <dbReference type="EMBL" id="MYR30851.1"/>
    </source>
</evidence>
<dbReference type="GO" id="GO:0005886">
    <property type="term" value="C:plasma membrane"/>
    <property type="evidence" value="ECO:0007669"/>
    <property type="project" value="UniProtKB-SubCell"/>
</dbReference>
<dbReference type="SUPFAM" id="SSF103473">
    <property type="entry name" value="MFS general substrate transporter"/>
    <property type="match status" value="1"/>
</dbReference>
<dbReference type="EMBL" id="WWHY01000001">
    <property type="protein sequence ID" value="MYR30851.1"/>
    <property type="molecule type" value="Genomic_DNA"/>
</dbReference>
<feature type="transmembrane region" description="Helical" evidence="7">
    <location>
        <begin position="231"/>
        <end position="253"/>
    </location>
</feature>
<organism evidence="8 9">
    <name type="scientific">Nocardiopsis alba</name>
    <dbReference type="NCBI Taxonomy" id="53437"/>
    <lineage>
        <taxon>Bacteria</taxon>
        <taxon>Bacillati</taxon>
        <taxon>Actinomycetota</taxon>
        <taxon>Actinomycetes</taxon>
        <taxon>Streptosporangiales</taxon>
        <taxon>Nocardiopsidaceae</taxon>
        <taxon>Nocardiopsis</taxon>
    </lineage>
</organism>
<gene>
    <name evidence="8" type="ORF">GTW20_00860</name>
</gene>
<feature type="transmembrane region" description="Helical" evidence="7">
    <location>
        <begin position="88"/>
        <end position="110"/>
    </location>
</feature>
<evidence type="ECO:0000256" key="4">
    <source>
        <dbReference type="ARBA" id="ARBA00022989"/>
    </source>
</evidence>
<name>A0A7K2ILJ6_9ACTN</name>
<dbReference type="InterPro" id="IPR011701">
    <property type="entry name" value="MFS"/>
</dbReference>
<feature type="transmembrane region" description="Helical" evidence="7">
    <location>
        <begin position="326"/>
        <end position="345"/>
    </location>
</feature>
<evidence type="ECO:0000256" key="3">
    <source>
        <dbReference type="ARBA" id="ARBA00022692"/>
    </source>
</evidence>
<dbReference type="PANTHER" id="PTHR23513:SF6">
    <property type="entry name" value="MAJOR FACILITATOR SUPERFAMILY ASSOCIATED DOMAIN-CONTAINING PROTEIN"/>
    <property type="match status" value="1"/>
</dbReference>
<evidence type="ECO:0000256" key="1">
    <source>
        <dbReference type="ARBA" id="ARBA00004651"/>
    </source>
</evidence>
<comment type="subcellular location">
    <subcellularLocation>
        <location evidence="1">Cell membrane</location>
        <topology evidence="1">Multi-pass membrane protein</topology>
    </subcellularLocation>
</comment>
<dbReference type="InterPro" id="IPR036259">
    <property type="entry name" value="MFS_trans_sf"/>
</dbReference>
<feature type="transmembrane region" description="Helical" evidence="7">
    <location>
        <begin position="265"/>
        <end position="285"/>
    </location>
</feature>
<protein>
    <submittedName>
        <fullName evidence="8">MFS transporter</fullName>
    </submittedName>
</protein>
<keyword evidence="4 7" id="KW-1133">Transmembrane helix</keyword>
<feature type="region of interest" description="Disordered" evidence="6">
    <location>
        <begin position="416"/>
        <end position="462"/>
    </location>
</feature>
<dbReference type="PANTHER" id="PTHR23513">
    <property type="entry name" value="INTEGRAL MEMBRANE EFFLUX PROTEIN-RELATED"/>
    <property type="match status" value="1"/>
</dbReference>
<feature type="transmembrane region" description="Helical" evidence="7">
    <location>
        <begin position="25"/>
        <end position="52"/>
    </location>
</feature>
<feature type="transmembrane region" description="Helical" evidence="7">
    <location>
        <begin position="58"/>
        <end position="81"/>
    </location>
</feature>